<proteinExistence type="predicted"/>
<dbReference type="AlphaFoldDB" id="A0A914WKG4"/>
<evidence type="ECO:0000313" key="2">
    <source>
        <dbReference type="Proteomes" id="UP000887566"/>
    </source>
</evidence>
<evidence type="ECO:0000313" key="3">
    <source>
        <dbReference type="WBParaSite" id="PSAMB.scaffold4293size15083.g23965.t2"/>
    </source>
</evidence>
<name>A0A914WKG4_9BILA</name>
<reference evidence="3" key="1">
    <citation type="submission" date="2022-11" db="UniProtKB">
        <authorList>
            <consortium name="WormBaseParasite"/>
        </authorList>
    </citation>
    <scope>IDENTIFICATION</scope>
</reference>
<sequence>MSAWRGGGAYPGGHFAPAQQQYHGDELRNPIMRMPLGAPSVGAPMHPDQRRVGVLPLGPGEMFVQPHRPVTATRPVPPPATGLVVYKVNQSKSLPSDIQSILVNASRAGNLSAANGFKLRAYYGKLSDSVKITFYQHMVKFLGVGDADLIADRPALIPPKKPSLPDSGLILSLPDSAIQMASYSGDDIDNEDGTGDCDDSIDIDLTPAAGASTTSVALNGGRLQPLIVPTKVHSIDRKYKALERQREKIRAMPKAHHDNVMDYKADELPGVTFDKDGKATFNGFTVRWIRQMLYILYRNGKGGDKGADQFLKLMEEYYGPDVIKQINPEKQMTRLNHAAEKAGKEIVPPSTPEEAAKKEEIKRLHRITHNLKLETVVGLNGNETRCGLTPETVAWIRENVLAMLRVHMNPDKFLRRIGGMFGLPAMDIAWADSPAVDQLRINDIKESIPSGPLRLTMTVRHSLPRWEPPGPPMSHPLPAPLLPPPNRYGPRHAGPEYDFFAPHPPFDHGPPPPSFGYEYPYHPRMPNAPGPRAPLPPEYRDYSAAHYRHQPYPAGGGGNSNAGRPQAPRGKSGRALQI</sequence>
<feature type="compositionally biased region" description="Pro residues" evidence="1">
    <location>
        <begin position="526"/>
        <end position="537"/>
    </location>
</feature>
<evidence type="ECO:0000256" key="1">
    <source>
        <dbReference type="SAM" id="MobiDB-lite"/>
    </source>
</evidence>
<protein>
    <submittedName>
        <fullName evidence="3">Uncharacterized protein</fullName>
    </submittedName>
</protein>
<dbReference type="Proteomes" id="UP000887566">
    <property type="component" value="Unplaced"/>
</dbReference>
<organism evidence="2 3">
    <name type="scientific">Plectus sambesii</name>
    <dbReference type="NCBI Taxonomy" id="2011161"/>
    <lineage>
        <taxon>Eukaryota</taxon>
        <taxon>Metazoa</taxon>
        <taxon>Ecdysozoa</taxon>
        <taxon>Nematoda</taxon>
        <taxon>Chromadorea</taxon>
        <taxon>Plectida</taxon>
        <taxon>Plectina</taxon>
        <taxon>Plectoidea</taxon>
        <taxon>Plectidae</taxon>
        <taxon>Plectus</taxon>
    </lineage>
</organism>
<dbReference type="WBParaSite" id="PSAMB.scaffold4293size15083.g23965.t2">
    <property type="protein sequence ID" value="PSAMB.scaffold4293size15083.g23965.t2"/>
    <property type="gene ID" value="PSAMB.scaffold4293size15083.g23965"/>
</dbReference>
<keyword evidence="2" id="KW-1185">Reference proteome</keyword>
<feature type="region of interest" description="Disordered" evidence="1">
    <location>
        <begin position="526"/>
        <end position="578"/>
    </location>
</feature>
<accession>A0A914WKG4</accession>